<comment type="caution">
    <text evidence="1">The sequence shown here is derived from an EMBL/GenBank/DDBJ whole genome shotgun (WGS) entry which is preliminary data.</text>
</comment>
<accession>A0AA40EEN4</accession>
<dbReference type="Proteomes" id="UP001172159">
    <property type="component" value="Unassembled WGS sequence"/>
</dbReference>
<dbReference type="AlphaFoldDB" id="A0AA40EEN4"/>
<protein>
    <submittedName>
        <fullName evidence="1">Uncharacterized protein</fullName>
    </submittedName>
</protein>
<sequence>MVGPHGAAAGSLGPSPILAVRAVYPSPPWEPCSRVVASLPYSSQSDALAPTAPIVSSSPIPQQRQQPHCLSSSPRFLSPLTFFVGVSQKGLLCKLMLKWERLLAGTSVPTCINSINQLELNRGCSQCGGGGGGGGNLDRLHECVAQVRSCRKDSKTYVQHPSLP</sequence>
<proteinExistence type="predicted"/>
<keyword evidence="2" id="KW-1185">Reference proteome</keyword>
<reference evidence="1" key="1">
    <citation type="submission" date="2023-06" db="EMBL/GenBank/DDBJ databases">
        <title>Genome-scale phylogeny and comparative genomics of the fungal order Sordariales.</title>
        <authorList>
            <consortium name="Lawrence Berkeley National Laboratory"/>
            <person name="Hensen N."/>
            <person name="Bonometti L."/>
            <person name="Westerberg I."/>
            <person name="Brannstrom I.O."/>
            <person name="Guillou S."/>
            <person name="Cros-Aarteil S."/>
            <person name="Calhoun S."/>
            <person name="Haridas S."/>
            <person name="Kuo A."/>
            <person name="Mondo S."/>
            <person name="Pangilinan J."/>
            <person name="Riley R."/>
            <person name="Labutti K."/>
            <person name="Andreopoulos B."/>
            <person name="Lipzen A."/>
            <person name="Chen C."/>
            <person name="Yanf M."/>
            <person name="Daum C."/>
            <person name="Ng V."/>
            <person name="Clum A."/>
            <person name="Steindorff A."/>
            <person name="Ohm R."/>
            <person name="Martin F."/>
            <person name="Silar P."/>
            <person name="Natvig D."/>
            <person name="Lalanne C."/>
            <person name="Gautier V."/>
            <person name="Ament-Velasquez S.L."/>
            <person name="Kruys A."/>
            <person name="Hutchinson M.I."/>
            <person name="Powell A.J."/>
            <person name="Barry K."/>
            <person name="Miller A.N."/>
            <person name="Grigoriev I.V."/>
            <person name="Debuchy R."/>
            <person name="Gladieux P."/>
            <person name="Thoren M.H."/>
            <person name="Johannesson H."/>
        </authorList>
    </citation>
    <scope>NUCLEOTIDE SEQUENCE</scope>
    <source>
        <strain evidence="1">CBS 540.89</strain>
    </source>
</reference>
<evidence type="ECO:0000313" key="1">
    <source>
        <dbReference type="EMBL" id="KAK0735622.1"/>
    </source>
</evidence>
<gene>
    <name evidence="1" type="ORF">B0T21DRAFT_393624</name>
</gene>
<organism evidence="1 2">
    <name type="scientific">Apiosordaria backusii</name>
    <dbReference type="NCBI Taxonomy" id="314023"/>
    <lineage>
        <taxon>Eukaryota</taxon>
        <taxon>Fungi</taxon>
        <taxon>Dikarya</taxon>
        <taxon>Ascomycota</taxon>
        <taxon>Pezizomycotina</taxon>
        <taxon>Sordariomycetes</taxon>
        <taxon>Sordariomycetidae</taxon>
        <taxon>Sordariales</taxon>
        <taxon>Lasiosphaeriaceae</taxon>
        <taxon>Apiosordaria</taxon>
    </lineage>
</organism>
<name>A0AA40EEN4_9PEZI</name>
<dbReference type="EMBL" id="JAUKTV010000007">
    <property type="protein sequence ID" value="KAK0735622.1"/>
    <property type="molecule type" value="Genomic_DNA"/>
</dbReference>
<evidence type="ECO:0000313" key="2">
    <source>
        <dbReference type="Proteomes" id="UP001172159"/>
    </source>
</evidence>